<proteinExistence type="predicted"/>
<evidence type="ECO:0000313" key="1">
    <source>
        <dbReference type="EMBL" id="ERI07274.1"/>
    </source>
</evidence>
<sequence>MKKKESIDMSLVLEIEEKRSKMLEVARQKGFNLQHPDVLLASQELDRLIERQMRRMRKGH</sequence>
<dbReference type="Pfam" id="PF09388">
    <property type="entry name" value="SpoOE-like"/>
    <property type="match status" value="1"/>
</dbReference>
<dbReference type="GO" id="GO:0043937">
    <property type="term" value="P:regulation of sporulation"/>
    <property type="evidence" value="ECO:0007669"/>
    <property type="project" value="InterPro"/>
</dbReference>
<protein>
    <submittedName>
        <fullName evidence="1">Aspartyl-phosphate phosphatase spo0E domain protein</fullName>
    </submittedName>
</protein>
<dbReference type="InterPro" id="IPR036638">
    <property type="entry name" value="HLH_DNA-bd_sf"/>
</dbReference>
<accession>U1WFH3</accession>
<dbReference type="SUPFAM" id="SSF140500">
    <property type="entry name" value="BAS1536-like"/>
    <property type="match status" value="1"/>
</dbReference>
<dbReference type="Proteomes" id="UP000016511">
    <property type="component" value="Unassembled WGS sequence"/>
</dbReference>
<dbReference type="GO" id="GO:0046983">
    <property type="term" value="F:protein dimerization activity"/>
    <property type="evidence" value="ECO:0007669"/>
    <property type="project" value="InterPro"/>
</dbReference>
<reference evidence="1 2" key="1">
    <citation type="submission" date="2013-08" db="EMBL/GenBank/DDBJ databases">
        <authorList>
            <person name="Weinstock G."/>
            <person name="Sodergren E."/>
            <person name="Wylie T."/>
            <person name="Fulton L."/>
            <person name="Fulton R."/>
            <person name="Fronick C."/>
            <person name="O'Laughlin M."/>
            <person name="Godfrey J."/>
            <person name="Miner T."/>
            <person name="Herter B."/>
            <person name="Appelbaum E."/>
            <person name="Cordes M."/>
            <person name="Lek S."/>
            <person name="Wollam A."/>
            <person name="Pepin K.H."/>
            <person name="Palsikar V.B."/>
            <person name="Mitreva M."/>
            <person name="Wilson R.K."/>
        </authorList>
    </citation>
    <scope>NUCLEOTIDE SEQUENCE [LARGE SCALE GENOMIC DNA]</scope>
    <source>
        <strain evidence="1 2">ATCC 12856</strain>
    </source>
</reference>
<dbReference type="EMBL" id="AWSJ01000285">
    <property type="protein sequence ID" value="ERI07274.1"/>
    <property type="molecule type" value="Genomic_DNA"/>
</dbReference>
<dbReference type="HOGENOM" id="CLU_2931042_0_0_9"/>
<comment type="caution">
    <text evidence="1">The sequence shown here is derived from an EMBL/GenBank/DDBJ whole genome shotgun (WGS) entry which is preliminary data.</text>
</comment>
<keyword evidence="2" id="KW-1185">Reference proteome</keyword>
<dbReference type="InterPro" id="IPR018540">
    <property type="entry name" value="Spo0E-like"/>
</dbReference>
<organism evidence="1 2">
    <name type="scientific">Aneurinibacillus aneurinilyticus ATCC 12856</name>
    <dbReference type="NCBI Taxonomy" id="649747"/>
    <lineage>
        <taxon>Bacteria</taxon>
        <taxon>Bacillati</taxon>
        <taxon>Bacillota</taxon>
        <taxon>Bacilli</taxon>
        <taxon>Bacillales</taxon>
        <taxon>Paenibacillaceae</taxon>
        <taxon>Aneurinibacillus group</taxon>
        <taxon>Aneurinibacillus</taxon>
    </lineage>
</organism>
<dbReference type="AlphaFoldDB" id="U1WFH3"/>
<evidence type="ECO:0000313" key="2">
    <source>
        <dbReference type="Proteomes" id="UP000016511"/>
    </source>
</evidence>
<dbReference type="InterPro" id="IPR037208">
    <property type="entry name" value="Spo0E-like_sf"/>
</dbReference>
<gene>
    <name evidence="1" type="ORF">HMPREF0083_04649</name>
</gene>
<name>U1WFH3_ANEAE</name>
<dbReference type="Gene3D" id="4.10.280.10">
    <property type="entry name" value="Helix-loop-helix DNA-binding domain"/>
    <property type="match status" value="1"/>
</dbReference>
<dbReference type="STRING" id="649747.HMPREF0083_04649"/>